<keyword evidence="3" id="KW-1185">Reference proteome</keyword>
<feature type="region of interest" description="Disordered" evidence="1">
    <location>
        <begin position="46"/>
        <end position="67"/>
    </location>
</feature>
<dbReference type="AlphaFoldDB" id="A0AAV4XE20"/>
<organism evidence="2 3">
    <name type="scientific">Caerostris extrusa</name>
    <name type="common">Bark spider</name>
    <name type="synonym">Caerostris bankana</name>
    <dbReference type="NCBI Taxonomy" id="172846"/>
    <lineage>
        <taxon>Eukaryota</taxon>
        <taxon>Metazoa</taxon>
        <taxon>Ecdysozoa</taxon>
        <taxon>Arthropoda</taxon>
        <taxon>Chelicerata</taxon>
        <taxon>Arachnida</taxon>
        <taxon>Araneae</taxon>
        <taxon>Araneomorphae</taxon>
        <taxon>Entelegynae</taxon>
        <taxon>Araneoidea</taxon>
        <taxon>Araneidae</taxon>
        <taxon>Caerostris</taxon>
    </lineage>
</organism>
<name>A0AAV4XE20_CAEEX</name>
<reference evidence="2 3" key="1">
    <citation type="submission" date="2021-06" db="EMBL/GenBank/DDBJ databases">
        <title>Caerostris extrusa draft genome.</title>
        <authorList>
            <person name="Kono N."/>
            <person name="Arakawa K."/>
        </authorList>
    </citation>
    <scope>NUCLEOTIDE SEQUENCE [LARGE SCALE GENOMIC DNA]</scope>
</reference>
<comment type="caution">
    <text evidence="2">The sequence shown here is derived from an EMBL/GenBank/DDBJ whole genome shotgun (WGS) entry which is preliminary data.</text>
</comment>
<protein>
    <submittedName>
        <fullName evidence="2">Uncharacterized protein</fullName>
    </submittedName>
</protein>
<dbReference type="EMBL" id="BPLR01000206">
    <property type="protein sequence ID" value="GIY92882.1"/>
    <property type="molecule type" value="Genomic_DNA"/>
</dbReference>
<accession>A0AAV4XE20</accession>
<evidence type="ECO:0000256" key="1">
    <source>
        <dbReference type="SAM" id="MobiDB-lite"/>
    </source>
</evidence>
<evidence type="ECO:0000313" key="2">
    <source>
        <dbReference type="EMBL" id="GIY92882.1"/>
    </source>
</evidence>
<evidence type="ECO:0000313" key="3">
    <source>
        <dbReference type="Proteomes" id="UP001054945"/>
    </source>
</evidence>
<dbReference type="Proteomes" id="UP001054945">
    <property type="component" value="Unassembled WGS sequence"/>
</dbReference>
<proteinExistence type="predicted"/>
<gene>
    <name evidence="2" type="ORF">CEXT_750001</name>
</gene>
<sequence length="102" mass="11107">MCRSAKTVAIEEQHRKGVWLSTCTVTGGGDPRRIEYQRFSHPTLAAGHSFSHGRPIPVGEQRGGAGPGSSDLCQKRALEMHICLCSHKAGLCPKVNCFLLYN</sequence>